<dbReference type="OrthoDB" id="2364732at2759"/>
<dbReference type="EMBL" id="CAJVPJ010000263">
    <property type="protein sequence ID" value="CAG8503595.1"/>
    <property type="molecule type" value="Genomic_DNA"/>
</dbReference>
<accession>A0A9N8ZPV7</accession>
<organism evidence="1 2">
    <name type="scientific">Paraglomus occultum</name>
    <dbReference type="NCBI Taxonomy" id="144539"/>
    <lineage>
        <taxon>Eukaryota</taxon>
        <taxon>Fungi</taxon>
        <taxon>Fungi incertae sedis</taxon>
        <taxon>Mucoromycota</taxon>
        <taxon>Glomeromycotina</taxon>
        <taxon>Glomeromycetes</taxon>
        <taxon>Paraglomerales</taxon>
        <taxon>Paraglomeraceae</taxon>
        <taxon>Paraglomus</taxon>
    </lineage>
</organism>
<keyword evidence="2" id="KW-1185">Reference proteome</keyword>
<dbReference type="Proteomes" id="UP000789572">
    <property type="component" value="Unassembled WGS sequence"/>
</dbReference>
<evidence type="ECO:0000313" key="1">
    <source>
        <dbReference type="EMBL" id="CAG8503595.1"/>
    </source>
</evidence>
<sequence length="478" mass="55379">MRGRSIRQKYGYMPRLGGLGGTLMDGSERGLGYEGIDLNDEVVCKRKPTVQKLQQALSDKGVIFVRAPPMAEFQGQKRRVFQLSLLWMKREGELWDFAGRFGWLFGGLSWDEFIEECNSISTVLIVDEVQMLYRPEGEAKALHDGDIFWNTFKSMQQSRRLQIVAFAVYGYRGVYDGNAETGNIMDGFPYRLHQSHIWSLENVRFTEEFYDYFRRFCKLSLKDVDVLGCYVSEVTLLHPGLVAYTMNTIYKRFLPQLKEGKEALTFEKIYIYLSSYGFREYIRSTRAAPRLSYMDSDEIHLVDTVLFRPRRIIVHPEGVPNNGRLINTSILIPSQSHNMQGNILDFSAPLLRAIYLQGRLGATQCAHIPPKSFQDFIKFVFTAMRPETFRMTLSIGCDGRLLERIWQMEFYRSATQILPIDVYISPDVGAVFGTGGYVDFYVNDGRDWAIELLRDGEDLRSHQERFTEMGERICYHRY</sequence>
<comment type="caution">
    <text evidence="1">The sequence shown here is derived from an EMBL/GenBank/DDBJ whole genome shotgun (WGS) entry which is preliminary data.</text>
</comment>
<dbReference type="AlphaFoldDB" id="A0A9N8ZPV7"/>
<name>A0A9N8ZPV7_9GLOM</name>
<protein>
    <submittedName>
        <fullName evidence="1">7931_t:CDS:1</fullName>
    </submittedName>
</protein>
<gene>
    <name evidence="1" type="ORF">POCULU_LOCUS2702</name>
</gene>
<proteinExistence type="predicted"/>
<evidence type="ECO:0000313" key="2">
    <source>
        <dbReference type="Proteomes" id="UP000789572"/>
    </source>
</evidence>
<reference evidence="1" key="1">
    <citation type="submission" date="2021-06" db="EMBL/GenBank/DDBJ databases">
        <authorList>
            <person name="Kallberg Y."/>
            <person name="Tangrot J."/>
            <person name="Rosling A."/>
        </authorList>
    </citation>
    <scope>NUCLEOTIDE SEQUENCE</scope>
    <source>
        <strain evidence="1">IA702</strain>
    </source>
</reference>